<sequence length="129" mass="13639">MGRHPRGWTEEMDAALRRLVAKGLPYARIVALMEAEGLGRRSPDAAKQRAFLLGIGHDSEDGPLDCRRAGGGTDPLLAALAARHKAPPADAVPSPNDARPLAWRRLQPAAGCAGSPAAQCAELGSRTQW</sequence>
<name>A0A9E6ZTF6_9HYPH</name>
<evidence type="ECO:0000313" key="2">
    <source>
        <dbReference type="Proteomes" id="UP000831684"/>
    </source>
</evidence>
<dbReference type="KEGG" id="apol:K9D25_15740"/>
<reference evidence="1" key="1">
    <citation type="submission" date="2021-09" db="EMBL/GenBank/DDBJ databases">
        <title>Network and meta-omics reveal the key degrader and cooperation patterns in an efficient 1,4-dioxane-degrading microbial community.</title>
        <authorList>
            <person name="Dai C."/>
        </authorList>
    </citation>
    <scope>NUCLEOTIDE SEQUENCE</scope>
    <source>
        <strain evidence="1">ZM13</strain>
    </source>
</reference>
<dbReference type="RefSeq" id="WP_244376575.1">
    <property type="nucleotide sequence ID" value="NZ_CP083239.1"/>
</dbReference>
<protein>
    <submittedName>
        <fullName evidence="1">Uncharacterized protein</fullName>
    </submittedName>
</protein>
<evidence type="ECO:0000313" key="1">
    <source>
        <dbReference type="EMBL" id="UOK70171.1"/>
    </source>
</evidence>
<dbReference type="AlphaFoldDB" id="A0A9E6ZTF6"/>
<accession>A0A9E6ZTF6</accession>
<organism evidence="1 2">
    <name type="scientific">Ancylobacter polymorphus</name>
    <dbReference type="NCBI Taxonomy" id="223390"/>
    <lineage>
        <taxon>Bacteria</taxon>
        <taxon>Pseudomonadati</taxon>
        <taxon>Pseudomonadota</taxon>
        <taxon>Alphaproteobacteria</taxon>
        <taxon>Hyphomicrobiales</taxon>
        <taxon>Xanthobacteraceae</taxon>
        <taxon>Ancylobacter</taxon>
    </lineage>
</organism>
<dbReference type="Proteomes" id="UP000831684">
    <property type="component" value="Chromosome"/>
</dbReference>
<gene>
    <name evidence="1" type="ORF">K9D25_15740</name>
</gene>
<dbReference type="EMBL" id="CP083239">
    <property type="protein sequence ID" value="UOK70171.1"/>
    <property type="molecule type" value="Genomic_DNA"/>
</dbReference>
<proteinExistence type="predicted"/>